<dbReference type="AlphaFoldDB" id="I6YS23"/>
<evidence type="ECO:0000313" key="3">
    <source>
        <dbReference type="EMBL" id="AFN73352.1"/>
    </source>
</evidence>
<dbReference type="HOGENOM" id="CLU_769039_0_0_10"/>
<dbReference type="InterPro" id="IPR004843">
    <property type="entry name" value="Calcineurin-like_PHP"/>
</dbReference>
<proteinExistence type="predicted"/>
<keyword evidence="1" id="KW-0732">Signal</keyword>
<feature type="signal peptide" evidence="1">
    <location>
        <begin position="1"/>
        <end position="22"/>
    </location>
</feature>
<feature type="domain" description="Calcineurin-like phosphoesterase" evidence="2">
    <location>
        <begin position="57"/>
        <end position="256"/>
    </location>
</feature>
<dbReference type="PANTHER" id="PTHR43143:SF1">
    <property type="entry name" value="SERINE_THREONINE-PROTEIN PHOSPHATASE CPPED1"/>
    <property type="match status" value="1"/>
</dbReference>
<evidence type="ECO:0000313" key="4">
    <source>
        <dbReference type="Proteomes" id="UP000009011"/>
    </source>
</evidence>
<reference evidence="3 4" key="1">
    <citation type="journal article" date="2013" name="PLoS ONE">
        <title>Genomic analysis of Melioribacter roseus, facultatively anaerobic organotrophic bacterium representing a novel deep lineage within Bacteriodetes/Chlorobi group.</title>
        <authorList>
            <person name="Kadnikov V.V."/>
            <person name="Mardanov A.V."/>
            <person name="Podosokorskaya O.A."/>
            <person name="Gavrilov S.N."/>
            <person name="Kublanov I.V."/>
            <person name="Beletsky A.V."/>
            <person name="Bonch-Osmolovskaya E.A."/>
            <person name="Ravin N.V."/>
        </authorList>
    </citation>
    <scope>NUCLEOTIDE SEQUENCE [LARGE SCALE GENOMIC DNA]</scope>
    <source>
        <strain evidence="4">JCM 17771 / P3M-2</strain>
    </source>
</reference>
<dbReference type="Proteomes" id="UP000009011">
    <property type="component" value="Chromosome"/>
</dbReference>
<dbReference type="RefSeq" id="WP_014854789.1">
    <property type="nucleotide sequence ID" value="NC_018178.1"/>
</dbReference>
<dbReference type="eggNOG" id="COG1409">
    <property type="taxonomic scope" value="Bacteria"/>
</dbReference>
<dbReference type="InterPro" id="IPR029052">
    <property type="entry name" value="Metallo-depent_PP-like"/>
</dbReference>
<dbReference type="Gene3D" id="3.60.21.10">
    <property type="match status" value="1"/>
</dbReference>
<protein>
    <submittedName>
        <fullName evidence="3">Ser/Thr protein phosphatase family protein</fullName>
    </submittedName>
</protein>
<accession>I6YS23</accession>
<dbReference type="STRING" id="1191523.MROS_0108"/>
<dbReference type="SUPFAM" id="SSF56300">
    <property type="entry name" value="Metallo-dependent phosphatases"/>
    <property type="match status" value="1"/>
</dbReference>
<dbReference type="EMBL" id="CP003557">
    <property type="protein sequence ID" value="AFN73352.1"/>
    <property type="molecule type" value="Genomic_DNA"/>
</dbReference>
<dbReference type="OrthoDB" id="9801383at2"/>
<dbReference type="GO" id="GO:0016787">
    <property type="term" value="F:hydrolase activity"/>
    <property type="evidence" value="ECO:0007669"/>
    <property type="project" value="InterPro"/>
</dbReference>
<dbReference type="PANTHER" id="PTHR43143">
    <property type="entry name" value="METALLOPHOSPHOESTERASE, CALCINEURIN SUPERFAMILY"/>
    <property type="match status" value="1"/>
</dbReference>
<dbReference type="Pfam" id="PF00149">
    <property type="entry name" value="Metallophos"/>
    <property type="match status" value="1"/>
</dbReference>
<evidence type="ECO:0000256" key="1">
    <source>
        <dbReference type="SAM" id="SignalP"/>
    </source>
</evidence>
<feature type="chain" id="PRO_5003706821" evidence="1">
    <location>
        <begin position="23"/>
        <end position="360"/>
    </location>
</feature>
<gene>
    <name evidence="3" type="ordered locus">MROS_0108</name>
</gene>
<sequence length="360" mass="41195">MKVVKIIVLVVIALSIARNTEAQGKENVKNYKTLKFVSFPDFFNFDIPEPWPDYDTAVAYFLEQVKSEEPSFVLIAGDLVNGHWWDSPQCVEHLGTLYYSGWIRRLNKFGLKYYTAVGDHELGDDPWPPEKIKLIPYFENVYRKILAMPENGPDGKKGLAYFVREGDLLLITVETFEVESDTMNVGVIGEQLEWVKKVLNENKDAKFKIVQGHVPIWGEIKARSSSKLMLNGGKESEFYKSLKEYGVDLYLAGEFHDVTILESDGVWQIVHGSSWGRKVVNTLDYLVGELCGNRLKLTMKRIYMDAVGDRMWNLNKERGPREKVIINKKTLLNGPEITGTLTITSEDNKKIYSEKTGYFK</sequence>
<evidence type="ECO:0000259" key="2">
    <source>
        <dbReference type="Pfam" id="PF00149"/>
    </source>
</evidence>
<name>I6YS23_MELRP</name>
<organism evidence="3 4">
    <name type="scientific">Melioribacter roseus (strain DSM 23840 / JCM 17771 / VKM B-2668 / P3M-2)</name>
    <dbReference type="NCBI Taxonomy" id="1191523"/>
    <lineage>
        <taxon>Bacteria</taxon>
        <taxon>Pseudomonadati</taxon>
        <taxon>Ignavibacteriota</taxon>
        <taxon>Ignavibacteria</taxon>
        <taxon>Ignavibacteriales</taxon>
        <taxon>Melioribacteraceae</taxon>
        <taxon>Melioribacter</taxon>
    </lineage>
</organism>
<dbReference type="KEGG" id="mro:MROS_0108"/>
<dbReference type="InterPro" id="IPR051918">
    <property type="entry name" value="STPP_CPPED1"/>
</dbReference>
<keyword evidence="4" id="KW-1185">Reference proteome</keyword>